<accession>A0A7W5V1N4</accession>
<dbReference type="GeneID" id="95390966"/>
<proteinExistence type="predicted"/>
<reference evidence="1 2" key="1">
    <citation type="submission" date="2020-08" db="EMBL/GenBank/DDBJ databases">
        <title>Sequencing the genomes of 1000 actinobacteria strains.</title>
        <authorList>
            <person name="Klenk H.-P."/>
        </authorList>
    </citation>
    <scope>NUCLEOTIDE SEQUENCE [LARGE SCALE GENOMIC DNA]</scope>
    <source>
        <strain evidence="1 2">DSM 44320</strain>
    </source>
</reference>
<organism evidence="1 2">
    <name type="scientific">Nonomuraea dietziae</name>
    <dbReference type="NCBI Taxonomy" id="65515"/>
    <lineage>
        <taxon>Bacteria</taxon>
        <taxon>Bacillati</taxon>
        <taxon>Actinomycetota</taxon>
        <taxon>Actinomycetes</taxon>
        <taxon>Streptosporangiales</taxon>
        <taxon>Streptosporangiaceae</taxon>
        <taxon>Nonomuraea</taxon>
    </lineage>
</organism>
<keyword evidence="2" id="KW-1185">Reference proteome</keyword>
<gene>
    <name evidence="1" type="ORF">FHR33_004602</name>
</gene>
<evidence type="ECO:0000313" key="1">
    <source>
        <dbReference type="EMBL" id="MBB3728742.1"/>
    </source>
</evidence>
<name>A0A7W5V1N4_9ACTN</name>
<dbReference type="RefSeq" id="WP_183651075.1">
    <property type="nucleotide sequence ID" value="NZ_BAAAXX010000088.1"/>
</dbReference>
<dbReference type="EMBL" id="JACIBV010000001">
    <property type="protein sequence ID" value="MBB3728742.1"/>
    <property type="molecule type" value="Genomic_DNA"/>
</dbReference>
<dbReference type="Proteomes" id="UP000579945">
    <property type="component" value="Unassembled WGS sequence"/>
</dbReference>
<comment type="caution">
    <text evidence="1">The sequence shown here is derived from an EMBL/GenBank/DDBJ whole genome shotgun (WGS) entry which is preliminary data.</text>
</comment>
<dbReference type="AlphaFoldDB" id="A0A7W5V1N4"/>
<sequence length="63" mass="6928">MISSPSLPLDLVALPNGDVLVLPAVWPVRLTPEQRRQFGELLLDSDTRGLSVQIAERSSDTQE</sequence>
<protein>
    <submittedName>
        <fullName evidence="1">Uncharacterized protein</fullName>
    </submittedName>
</protein>
<evidence type="ECO:0000313" key="2">
    <source>
        <dbReference type="Proteomes" id="UP000579945"/>
    </source>
</evidence>